<dbReference type="NCBIfam" id="TIGR02833">
    <property type="entry name" value="spore_III_AB"/>
    <property type="match status" value="1"/>
</dbReference>
<dbReference type="EMBL" id="CAKJTI010000019">
    <property type="protein sequence ID" value="CAG9613939.1"/>
    <property type="molecule type" value="Genomic_DNA"/>
</dbReference>
<evidence type="ECO:0000313" key="2">
    <source>
        <dbReference type="Proteomes" id="UP000789423"/>
    </source>
</evidence>
<protein>
    <submittedName>
        <fullName evidence="1">Stage III sporulation protein AB</fullName>
    </submittedName>
</protein>
<dbReference type="PIRSF" id="PIRSF021435">
    <property type="entry name" value="SpoIIIAB"/>
    <property type="match status" value="1"/>
</dbReference>
<dbReference type="Proteomes" id="UP000789423">
    <property type="component" value="Unassembled WGS sequence"/>
</dbReference>
<name>A0ABM8YDQ4_9BACI</name>
<gene>
    <name evidence="1" type="primary">spoIIIAB</name>
    <name evidence="1" type="ORF">BACCIP111899_03166</name>
</gene>
<dbReference type="Pfam" id="PF09548">
    <property type="entry name" value="Spore_III_AB"/>
    <property type="match status" value="1"/>
</dbReference>
<keyword evidence="2" id="KW-1185">Reference proteome</keyword>
<dbReference type="InterPro" id="IPR014198">
    <property type="entry name" value="Spore_III_AB"/>
</dbReference>
<dbReference type="RefSeq" id="WP_230575961.1">
    <property type="nucleotide sequence ID" value="NZ_CAKJTI010000019.1"/>
</dbReference>
<evidence type="ECO:0000313" key="1">
    <source>
        <dbReference type="EMBL" id="CAG9613939.1"/>
    </source>
</evidence>
<proteinExistence type="predicted"/>
<sequence>MIKFFGAALIVAVSTFFGFSHAKKYSERPRQLRLLKAALQSLEAEIMYGHTPLSEAAARLVKQMPKPLNWFFHSFHERLQMGEQTVREAWMDSLQENWKLTALKQTEYEILQQFGETLGQHDRESQQKHIRLCITHLEREEGEAKEMQIQYEKMLKSLGVLAGLLIVILLL</sequence>
<organism evidence="1 2">
    <name type="scientific">Bacillus rhizoplanae</name>
    <dbReference type="NCBI Taxonomy" id="2880966"/>
    <lineage>
        <taxon>Bacteria</taxon>
        <taxon>Bacillati</taxon>
        <taxon>Bacillota</taxon>
        <taxon>Bacilli</taxon>
        <taxon>Bacillales</taxon>
        <taxon>Bacillaceae</taxon>
        <taxon>Bacillus</taxon>
    </lineage>
</organism>
<accession>A0ABM8YDQ4</accession>
<reference evidence="1 2" key="1">
    <citation type="submission" date="2021-10" db="EMBL/GenBank/DDBJ databases">
        <authorList>
            <person name="Criscuolo A."/>
        </authorList>
    </citation>
    <scope>NUCLEOTIDE SEQUENCE [LARGE SCALE GENOMIC DNA]</scope>
    <source>
        <strain evidence="2">CIP 111899</strain>
    </source>
</reference>
<comment type="caution">
    <text evidence="1">The sequence shown here is derived from an EMBL/GenBank/DDBJ whole genome shotgun (WGS) entry which is preliminary data.</text>
</comment>